<comment type="caution">
    <text evidence="1">The sequence shown here is derived from an EMBL/GenBank/DDBJ whole genome shotgun (WGS) entry which is preliminary data.</text>
</comment>
<sequence length="237" mass="25978">MPHGAGDPKPKKSTRFKHEGTIHFERSRANPETMRGTGSSLSVVKATWKNHWNCISRGSASERSGHAAPSADAVLLPPPVLVARRDGGDGEESQRRRQRLIQSRRAPIRSGVSEGGEGLVGSPPSSWCPTAMQLAVLVRYTTMERRESSWVPSPAERWLREGSCSPYSKLGEGATFFLALFVDADDAAVTSSSSLNVDPPSHLSSWNRVYRYEDEKEAASGESKTAMRRRVVPATQF</sequence>
<proteinExistence type="predicted"/>
<dbReference type="Proteomes" id="UP000821845">
    <property type="component" value="Chromosome 11"/>
</dbReference>
<organism evidence="1 2">
    <name type="scientific">Hyalomma asiaticum</name>
    <name type="common">Tick</name>
    <dbReference type="NCBI Taxonomy" id="266040"/>
    <lineage>
        <taxon>Eukaryota</taxon>
        <taxon>Metazoa</taxon>
        <taxon>Ecdysozoa</taxon>
        <taxon>Arthropoda</taxon>
        <taxon>Chelicerata</taxon>
        <taxon>Arachnida</taxon>
        <taxon>Acari</taxon>
        <taxon>Parasitiformes</taxon>
        <taxon>Ixodida</taxon>
        <taxon>Ixodoidea</taxon>
        <taxon>Ixodidae</taxon>
        <taxon>Hyalomminae</taxon>
        <taxon>Hyalomma</taxon>
    </lineage>
</organism>
<reference evidence="1" key="1">
    <citation type="submission" date="2020-05" db="EMBL/GenBank/DDBJ databases">
        <title>Large-scale comparative analyses of tick genomes elucidate their genetic diversity and vector capacities.</title>
        <authorList>
            <person name="Jia N."/>
            <person name="Wang J."/>
            <person name="Shi W."/>
            <person name="Du L."/>
            <person name="Sun Y."/>
            <person name="Zhan W."/>
            <person name="Jiang J."/>
            <person name="Wang Q."/>
            <person name="Zhang B."/>
            <person name="Ji P."/>
            <person name="Sakyi L.B."/>
            <person name="Cui X."/>
            <person name="Yuan T."/>
            <person name="Jiang B."/>
            <person name="Yang W."/>
            <person name="Lam T.T.-Y."/>
            <person name="Chang Q."/>
            <person name="Ding S."/>
            <person name="Wang X."/>
            <person name="Zhu J."/>
            <person name="Ruan X."/>
            <person name="Zhao L."/>
            <person name="Wei J."/>
            <person name="Que T."/>
            <person name="Du C."/>
            <person name="Cheng J."/>
            <person name="Dai P."/>
            <person name="Han X."/>
            <person name="Huang E."/>
            <person name="Gao Y."/>
            <person name="Liu J."/>
            <person name="Shao H."/>
            <person name="Ye R."/>
            <person name="Li L."/>
            <person name="Wei W."/>
            <person name="Wang X."/>
            <person name="Wang C."/>
            <person name="Yang T."/>
            <person name="Huo Q."/>
            <person name="Li W."/>
            <person name="Guo W."/>
            <person name="Chen H."/>
            <person name="Zhou L."/>
            <person name="Ni X."/>
            <person name="Tian J."/>
            <person name="Zhou Y."/>
            <person name="Sheng Y."/>
            <person name="Liu T."/>
            <person name="Pan Y."/>
            <person name="Xia L."/>
            <person name="Li J."/>
            <person name="Zhao F."/>
            <person name="Cao W."/>
        </authorList>
    </citation>
    <scope>NUCLEOTIDE SEQUENCE</scope>
    <source>
        <strain evidence="1">Hyas-2018</strain>
    </source>
</reference>
<gene>
    <name evidence="1" type="ORF">HPB50_020980</name>
</gene>
<accession>A0ACB7T673</accession>
<protein>
    <submittedName>
        <fullName evidence="1">Uncharacterized protein</fullName>
    </submittedName>
</protein>
<keyword evidence="2" id="KW-1185">Reference proteome</keyword>
<name>A0ACB7T673_HYAAI</name>
<dbReference type="EMBL" id="CM023491">
    <property type="protein sequence ID" value="KAH6941616.1"/>
    <property type="molecule type" value="Genomic_DNA"/>
</dbReference>
<evidence type="ECO:0000313" key="2">
    <source>
        <dbReference type="Proteomes" id="UP000821845"/>
    </source>
</evidence>
<evidence type="ECO:0000313" key="1">
    <source>
        <dbReference type="EMBL" id="KAH6941616.1"/>
    </source>
</evidence>